<dbReference type="Gene3D" id="3.30.70.270">
    <property type="match status" value="1"/>
</dbReference>
<dbReference type="PROSITE" id="PS50887">
    <property type="entry name" value="GGDEF"/>
    <property type="match status" value="1"/>
</dbReference>
<name>A0A5P2BV12_STRVZ</name>
<dbReference type="CDD" id="cd01949">
    <property type="entry name" value="GGDEF"/>
    <property type="match status" value="1"/>
</dbReference>
<dbReference type="AlphaFoldDB" id="A0A5P2BV12"/>
<dbReference type="OrthoDB" id="23692at2"/>
<evidence type="ECO:0000256" key="1">
    <source>
        <dbReference type="SAM" id="MobiDB-lite"/>
    </source>
</evidence>
<dbReference type="NCBIfam" id="TIGR00254">
    <property type="entry name" value="GGDEF"/>
    <property type="match status" value="1"/>
</dbReference>
<dbReference type="InterPro" id="IPR029787">
    <property type="entry name" value="Nucleotide_cyclase"/>
</dbReference>
<dbReference type="SMART" id="SM00267">
    <property type="entry name" value="GGDEF"/>
    <property type="match status" value="1"/>
</dbReference>
<gene>
    <name evidence="3" type="ORF">DEJ48_10745</name>
</gene>
<evidence type="ECO:0000313" key="3">
    <source>
        <dbReference type="EMBL" id="QES33800.1"/>
    </source>
</evidence>
<protein>
    <submittedName>
        <fullName evidence="3">GGDEF domain-containing protein</fullName>
    </submittedName>
</protein>
<feature type="region of interest" description="Disordered" evidence="1">
    <location>
        <begin position="199"/>
        <end position="221"/>
    </location>
</feature>
<reference evidence="3 4" key="1">
    <citation type="submission" date="2018-05" db="EMBL/GenBank/DDBJ databases">
        <title>Streptomyces venezuelae.</title>
        <authorList>
            <person name="Kim W."/>
            <person name="Lee N."/>
            <person name="Cho B.-K."/>
        </authorList>
    </citation>
    <scope>NUCLEOTIDE SEQUENCE [LARGE SCALE GENOMIC DNA]</scope>
    <source>
        <strain evidence="3 4">ATCC 14584</strain>
    </source>
</reference>
<dbReference type="SUPFAM" id="SSF55073">
    <property type="entry name" value="Nucleotide cyclase"/>
    <property type="match status" value="1"/>
</dbReference>
<dbReference type="InterPro" id="IPR043128">
    <property type="entry name" value="Rev_trsase/Diguanyl_cyclase"/>
</dbReference>
<organism evidence="3 4">
    <name type="scientific">Streptomyces venezuelae</name>
    <dbReference type="NCBI Taxonomy" id="54571"/>
    <lineage>
        <taxon>Bacteria</taxon>
        <taxon>Bacillati</taxon>
        <taxon>Actinomycetota</taxon>
        <taxon>Actinomycetes</taxon>
        <taxon>Kitasatosporales</taxon>
        <taxon>Streptomycetaceae</taxon>
        <taxon>Streptomyces</taxon>
    </lineage>
</organism>
<sequence>MSQTLTALSVALPLTAGWSLNSLWLRRRIKDTRHDPLTGLWTRAEFEKRACKSLARGKQRAVLLLDLNWFKQINDTYGHATGDAVLRATGLRLGAWADAHHGVAGRLGGDEFAALVDVGGTSDTGTGNLNAKLLNLIGRLEQPVIFEGRVIDVHVSIGAARSGRADLSALLRLADEHMYRIKQEGGGFSIAPAREHGPALGTVNGRRAGRPGTHCTTEVTA</sequence>
<dbReference type="EMBL" id="CP029192">
    <property type="protein sequence ID" value="QES33800.1"/>
    <property type="molecule type" value="Genomic_DNA"/>
</dbReference>
<dbReference type="InterPro" id="IPR000160">
    <property type="entry name" value="GGDEF_dom"/>
</dbReference>
<dbReference type="InterPro" id="IPR052155">
    <property type="entry name" value="Biofilm_reg_signaling"/>
</dbReference>
<dbReference type="Pfam" id="PF00990">
    <property type="entry name" value="GGDEF"/>
    <property type="match status" value="1"/>
</dbReference>
<accession>A0A5P2BV12</accession>
<feature type="domain" description="GGDEF" evidence="2">
    <location>
        <begin position="58"/>
        <end position="195"/>
    </location>
</feature>
<dbReference type="PANTHER" id="PTHR44757">
    <property type="entry name" value="DIGUANYLATE CYCLASE DGCP"/>
    <property type="match status" value="1"/>
</dbReference>
<evidence type="ECO:0000259" key="2">
    <source>
        <dbReference type="PROSITE" id="PS50887"/>
    </source>
</evidence>
<dbReference type="Proteomes" id="UP000322927">
    <property type="component" value="Chromosome"/>
</dbReference>
<evidence type="ECO:0000313" key="4">
    <source>
        <dbReference type="Proteomes" id="UP000322927"/>
    </source>
</evidence>
<dbReference type="PANTHER" id="PTHR44757:SF2">
    <property type="entry name" value="BIOFILM ARCHITECTURE MAINTENANCE PROTEIN MBAA"/>
    <property type="match status" value="1"/>
</dbReference>
<proteinExistence type="predicted"/>